<evidence type="ECO:0000256" key="14">
    <source>
        <dbReference type="ARBA" id="ARBA00030984"/>
    </source>
</evidence>
<evidence type="ECO:0000256" key="10">
    <source>
        <dbReference type="ARBA" id="ARBA00022853"/>
    </source>
</evidence>
<dbReference type="InterPro" id="IPR026126">
    <property type="entry name" value="BABAM1"/>
</dbReference>
<evidence type="ECO:0000256" key="9">
    <source>
        <dbReference type="ARBA" id="ARBA00022786"/>
    </source>
</evidence>
<evidence type="ECO:0000256" key="6">
    <source>
        <dbReference type="ARBA" id="ARBA00022618"/>
    </source>
</evidence>
<keyword evidence="10" id="KW-0156">Chromatin regulator</keyword>
<dbReference type="GO" id="GO:0006302">
    <property type="term" value="P:double-strand break repair"/>
    <property type="evidence" value="ECO:0007669"/>
    <property type="project" value="TreeGrafter"/>
</dbReference>
<evidence type="ECO:0000313" key="16">
    <source>
        <dbReference type="EMBL" id="KAJ3424437.1"/>
    </source>
</evidence>
<keyword evidence="8" id="KW-0498">Mitosis</keyword>
<comment type="caution">
    <text evidence="16">The sequence shown here is derived from an EMBL/GenBank/DDBJ whole genome shotgun (WGS) entry which is preliminary data.</text>
</comment>
<keyword evidence="7" id="KW-0227">DNA damage</keyword>
<dbReference type="GO" id="GO:0016604">
    <property type="term" value="C:nuclear body"/>
    <property type="evidence" value="ECO:0007669"/>
    <property type="project" value="TreeGrafter"/>
</dbReference>
<dbReference type="Proteomes" id="UP001146793">
    <property type="component" value="Unassembled WGS sequence"/>
</dbReference>
<dbReference type="GO" id="GO:0005737">
    <property type="term" value="C:cytoplasm"/>
    <property type="evidence" value="ECO:0007669"/>
    <property type="project" value="UniProtKB-SubCell"/>
</dbReference>
<dbReference type="PANTHER" id="PTHR15660">
    <property type="entry name" value="BRISC AND BRCA1-A COMPLEX MEMBER 1"/>
    <property type="match status" value="1"/>
</dbReference>
<gene>
    <name evidence="16" type="ORF">M0812_29158</name>
</gene>
<protein>
    <recommendedName>
        <fullName evidence="4">BRISC and BRCA1-A complex member 1</fullName>
    </recommendedName>
    <alternativeName>
        <fullName evidence="14">Mediator of RAP80 interactions and targeting subunit of 40 kDa</fullName>
    </alternativeName>
    <alternativeName>
        <fullName evidence="15">New component of the BRCA1-A complex</fullName>
    </alternativeName>
</protein>
<dbReference type="PANTHER" id="PTHR15660:SF1">
    <property type="entry name" value="BRISC AND BRCA1-A COMPLEX MEMBER 1"/>
    <property type="match status" value="1"/>
</dbReference>
<evidence type="ECO:0000256" key="12">
    <source>
        <dbReference type="ARBA" id="ARBA00023242"/>
    </source>
</evidence>
<dbReference type="GO" id="GO:0006325">
    <property type="term" value="P:chromatin organization"/>
    <property type="evidence" value="ECO:0007669"/>
    <property type="project" value="UniProtKB-KW"/>
</dbReference>
<evidence type="ECO:0000256" key="3">
    <source>
        <dbReference type="ARBA" id="ARBA00010809"/>
    </source>
</evidence>
<evidence type="ECO:0000256" key="7">
    <source>
        <dbReference type="ARBA" id="ARBA00022763"/>
    </source>
</evidence>
<evidence type="ECO:0000256" key="5">
    <source>
        <dbReference type="ARBA" id="ARBA00022490"/>
    </source>
</evidence>
<dbReference type="SUPFAM" id="SSF53300">
    <property type="entry name" value="vWA-like"/>
    <property type="match status" value="1"/>
</dbReference>
<evidence type="ECO:0000256" key="4">
    <source>
        <dbReference type="ARBA" id="ARBA00019437"/>
    </source>
</evidence>
<keyword evidence="13" id="KW-0131">Cell cycle</keyword>
<reference evidence="16" key="1">
    <citation type="submission" date="2022-08" db="EMBL/GenBank/DDBJ databases">
        <title>Novel sulphate-reducing endosymbionts in the free-living metamonad Anaeramoeba.</title>
        <authorList>
            <person name="Jerlstrom-Hultqvist J."/>
            <person name="Cepicka I."/>
            <person name="Gallot-Lavallee L."/>
            <person name="Salas-Leiva D."/>
            <person name="Curtis B.A."/>
            <person name="Zahonova K."/>
            <person name="Pipaliya S."/>
            <person name="Dacks J."/>
            <person name="Roger A.J."/>
        </authorList>
    </citation>
    <scope>NUCLEOTIDE SEQUENCE</scope>
    <source>
        <strain evidence="16">Busselton2</strain>
    </source>
</reference>
<dbReference type="GO" id="GO:0045739">
    <property type="term" value="P:positive regulation of DNA repair"/>
    <property type="evidence" value="ECO:0007669"/>
    <property type="project" value="InterPro"/>
</dbReference>
<dbReference type="GO" id="GO:0070552">
    <property type="term" value="C:BRISC complex"/>
    <property type="evidence" value="ECO:0007669"/>
    <property type="project" value="InterPro"/>
</dbReference>
<keyword evidence="6" id="KW-0132">Cell division</keyword>
<evidence type="ECO:0000313" key="17">
    <source>
        <dbReference type="Proteomes" id="UP001146793"/>
    </source>
</evidence>
<dbReference type="GO" id="GO:0007095">
    <property type="term" value="P:mitotic G2 DNA damage checkpoint signaling"/>
    <property type="evidence" value="ECO:0007669"/>
    <property type="project" value="TreeGrafter"/>
</dbReference>
<evidence type="ECO:0000256" key="2">
    <source>
        <dbReference type="ARBA" id="ARBA00004496"/>
    </source>
</evidence>
<dbReference type="Gene3D" id="3.40.50.410">
    <property type="entry name" value="von Willebrand factor, type A domain"/>
    <property type="match status" value="1"/>
</dbReference>
<accession>A0AAV7Y3I9</accession>
<dbReference type="InterPro" id="IPR036465">
    <property type="entry name" value="vWFA_dom_sf"/>
</dbReference>
<dbReference type="AlphaFoldDB" id="A0AAV7Y3I9"/>
<keyword evidence="5" id="KW-0963">Cytoplasm</keyword>
<keyword evidence="9" id="KW-0833">Ubl conjugation pathway</keyword>
<sequence length="227" mass="26891">MSQTNKKYLPERILFCITRDSLINNKATKDKMKRTIIECIVEAIKIFIKSKQMINPNHEFALISYSSIPQFHCTFDKDPTNILQKLERISTLKRLEHPSFDLAKFFKKIDNMCQIKKIDQADYLYRVILIYTRPNVIPSFNEDFGGFSLFEEMSQKAFTWDTILIHHKSKGKKNKIEKLFTDFAESFLIKPYFLEDKSCQNIYNKMSLLLSHPLQRKVLNEMNPIEF</sequence>
<comment type="subcellular location">
    <subcellularLocation>
        <location evidence="2">Cytoplasm</location>
    </subcellularLocation>
    <subcellularLocation>
        <location evidence="1">Nucleus</location>
    </subcellularLocation>
</comment>
<proteinExistence type="inferred from homology"/>
<keyword evidence="11" id="KW-0234">DNA repair</keyword>
<dbReference type="CDD" id="cd21502">
    <property type="entry name" value="vWA_BABAM1"/>
    <property type="match status" value="1"/>
</dbReference>
<organism evidence="16 17">
    <name type="scientific">Anaeramoeba flamelloides</name>
    <dbReference type="NCBI Taxonomy" id="1746091"/>
    <lineage>
        <taxon>Eukaryota</taxon>
        <taxon>Metamonada</taxon>
        <taxon>Anaeramoebidae</taxon>
        <taxon>Anaeramoeba</taxon>
    </lineage>
</organism>
<dbReference type="EMBL" id="JANTQA010000072">
    <property type="protein sequence ID" value="KAJ3424437.1"/>
    <property type="molecule type" value="Genomic_DNA"/>
</dbReference>
<evidence type="ECO:0000256" key="13">
    <source>
        <dbReference type="ARBA" id="ARBA00023306"/>
    </source>
</evidence>
<evidence type="ECO:0000256" key="15">
    <source>
        <dbReference type="ARBA" id="ARBA00031038"/>
    </source>
</evidence>
<evidence type="ECO:0000256" key="8">
    <source>
        <dbReference type="ARBA" id="ARBA00022776"/>
    </source>
</evidence>
<comment type="similarity">
    <text evidence="3">Belongs to the BABAM1 family.</text>
</comment>
<evidence type="ECO:0000256" key="11">
    <source>
        <dbReference type="ARBA" id="ARBA00023204"/>
    </source>
</evidence>
<keyword evidence="12" id="KW-0539">Nucleus</keyword>
<name>A0AAV7Y3I9_9EUKA</name>
<dbReference type="GO" id="GO:0051301">
    <property type="term" value="P:cell division"/>
    <property type="evidence" value="ECO:0007669"/>
    <property type="project" value="UniProtKB-KW"/>
</dbReference>
<evidence type="ECO:0000256" key="1">
    <source>
        <dbReference type="ARBA" id="ARBA00004123"/>
    </source>
</evidence>